<feature type="compositionally biased region" description="Polar residues" evidence="1">
    <location>
        <begin position="225"/>
        <end position="237"/>
    </location>
</feature>
<dbReference type="EMBL" id="QKRW01000096">
    <property type="protein sequence ID" value="RAL58166.1"/>
    <property type="molecule type" value="Genomic_DNA"/>
</dbReference>
<dbReference type="AlphaFoldDB" id="A0A395ID81"/>
<name>A0A395ID81_9HELO</name>
<organism evidence="2 3">
    <name type="scientific">Monilinia fructigena</name>
    <dbReference type="NCBI Taxonomy" id="38457"/>
    <lineage>
        <taxon>Eukaryota</taxon>
        <taxon>Fungi</taxon>
        <taxon>Dikarya</taxon>
        <taxon>Ascomycota</taxon>
        <taxon>Pezizomycotina</taxon>
        <taxon>Leotiomycetes</taxon>
        <taxon>Helotiales</taxon>
        <taxon>Sclerotiniaceae</taxon>
        <taxon>Monilinia</taxon>
    </lineage>
</organism>
<evidence type="ECO:0000256" key="1">
    <source>
        <dbReference type="SAM" id="MobiDB-lite"/>
    </source>
</evidence>
<feature type="compositionally biased region" description="Pro residues" evidence="1">
    <location>
        <begin position="202"/>
        <end position="211"/>
    </location>
</feature>
<proteinExistence type="predicted"/>
<evidence type="ECO:0000313" key="2">
    <source>
        <dbReference type="EMBL" id="RAL58166.1"/>
    </source>
</evidence>
<accession>A0A395ID81</accession>
<evidence type="ECO:0000313" key="3">
    <source>
        <dbReference type="Proteomes" id="UP000249056"/>
    </source>
</evidence>
<comment type="caution">
    <text evidence="2">The sequence shown here is derived from an EMBL/GenBank/DDBJ whole genome shotgun (WGS) entry which is preliminary data.</text>
</comment>
<sequence>MKEGEVATYLPLKNSPNKKVGSMIEDRIKFFDTNPDENHVSSPPKLSLPKKLIHLNPLHNLSPHGRSLARYEVNTTPTRSSELPKISRPRGRTIPGRKDPKTGIQKDVETRRNQISEKIEAIYQTKNEERKAQIQEKVFPEANYETSPMPKNNDDVRRPQRIKDITSFRSKSKVADMRMRFDDIERKVSPVKEVGISSTISSPPPVPPPPIFSSSIRKDIHNSPKHSISTPHSRSVNPPTPRTQTPSQSLVKRVSALPLERWEKTPASGDQQTPQKDGIEKKPTSLTKRLFEKPALQTWPRSIQRPKQIRNGLIADKLRIFEEILKKNDEVAASPGREMKEGVEKWMDGGEGKSGGVRTLVEGRKECFELGVGRDGDTSEGGGGYGYGNERKLNPVFPKGCCSEGEVE</sequence>
<feature type="region of interest" description="Disordered" evidence="1">
    <location>
        <begin position="195"/>
        <end position="286"/>
    </location>
</feature>
<dbReference type="Proteomes" id="UP000249056">
    <property type="component" value="Unassembled WGS sequence"/>
</dbReference>
<gene>
    <name evidence="2" type="ORF">DID88_002337</name>
</gene>
<dbReference type="OrthoDB" id="3597533at2759"/>
<feature type="region of interest" description="Disordered" evidence="1">
    <location>
        <begin position="74"/>
        <end position="103"/>
    </location>
</feature>
<reference evidence="2 3" key="1">
    <citation type="submission" date="2018-06" db="EMBL/GenBank/DDBJ databases">
        <title>Genome Sequence of the Brown Rot Fungal Pathogen Monilinia fructigena.</title>
        <authorList>
            <person name="Landi L."/>
            <person name="De Miccolis Angelini R.M."/>
            <person name="Pollastro S."/>
            <person name="Abate D."/>
            <person name="Faretra F."/>
            <person name="Romanazzi G."/>
        </authorList>
    </citation>
    <scope>NUCLEOTIDE SEQUENCE [LARGE SCALE GENOMIC DNA]</scope>
    <source>
        <strain evidence="2 3">Mfrg269</strain>
    </source>
</reference>
<keyword evidence="3" id="KW-1185">Reference proteome</keyword>
<protein>
    <submittedName>
        <fullName evidence="2">Uncharacterized protein</fullName>
    </submittedName>
</protein>